<dbReference type="OrthoDB" id="9855575at2"/>
<organism evidence="1 2">
    <name type="scientific">Sporocytophaga myxococcoides</name>
    <dbReference type="NCBI Taxonomy" id="153721"/>
    <lineage>
        <taxon>Bacteria</taxon>
        <taxon>Pseudomonadati</taxon>
        <taxon>Bacteroidota</taxon>
        <taxon>Cytophagia</taxon>
        <taxon>Cytophagales</taxon>
        <taxon>Cytophagaceae</taxon>
        <taxon>Sporocytophaga</taxon>
    </lineage>
</organism>
<sequence>MKNLQIVTKRIELKFDKNGVAITDVESIIDELSKEFNIVDNFPSVTFQENYLYVTFKASKKNANKSSIGFNFGTKGNI</sequence>
<protein>
    <submittedName>
        <fullName evidence="1">Uncharacterized protein</fullName>
    </submittedName>
</protein>
<accession>A0A098LHZ5</accession>
<dbReference type="RefSeq" id="WP_045466763.1">
    <property type="nucleotide sequence ID" value="NZ_BBLT01000008.1"/>
</dbReference>
<gene>
    <name evidence="1" type="ORF">MYP_3841</name>
</gene>
<dbReference type="AlphaFoldDB" id="A0A098LHZ5"/>
<reference evidence="1 2" key="1">
    <citation type="submission" date="2014-09" db="EMBL/GenBank/DDBJ databases">
        <title>Sporocytophaga myxococcoides PG-01 genome sequencing.</title>
        <authorList>
            <person name="Liu L."/>
            <person name="Gao P.J."/>
            <person name="Chen G.J."/>
            <person name="Wang L.S."/>
        </authorList>
    </citation>
    <scope>NUCLEOTIDE SEQUENCE [LARGE SCALE GENOMIC DNA]</scope>
    <source>
        <strain evidence="1 2">PG-01</strain>
    </source>
</reference>
<proteinExistence type="predicted"/>
<dbReference type="STRING" id="153721.MYP_3841"/>
<comment type="caution">
    <text evidence="1">The sequence shown here is derived from an EMBL/GenBank/DDBJ whole genome shotgun (WGS) entry which is preliminary data.</text>
</comment>
<evidence type="ECO:0000313" key="1">
    <source>
        <dbReference type="EMBL" id="GAL86611.1"/>
    </source>
</evidence>
<dbReference type="EMBL" id="BBLT01000008">
    <property type="protein sequence ID" value="GAL86611.1"/>
    <property type="molecule type" value="Genomic_DNA"/>
</dbReference>
<name>A0A098LHZ5_9BACT</name>
<dbReference type="Proteomes" id="UP000030185">
    <property type="component" value="Unassembled WGS sequence"/>
</dbReference>
<evidence type="ECO:0000313" key="2">
    <source>
        <dbReference type="Proteomes" id="UP000030185"/>
    </source>
</evidence>
<keyword evidence="2" id="KW-1185">Reference proteome</keyword>